<gene>
    <name evidence="1" type="ORF">FTX54_008495</name>
</gene>
<dbReference type="Proteomes" id="UP000321816">
    <property type="component" value="Chromosome"/>
</dbReference>
<name>A0A5C7FCJ8_9BACI</name>
<dbReference type="EMBL" id="CP144914">
    <property type="protein sequence ID" value="WWD78481.1"/>
    <property type="molecule type" value="Genomic_DNA"/>
</dbReference>
<reference evidence="1 2" key="1">
    <citation type="submission" date="2024-01" db="EMBL/GenBank/DDBJ databases">
        <title>Complete Genome Sequence of Alkalicoccus halolimnae BZ-SZ-XJ29T, a Moderately Halophilic Bacterium Isolated from a Salt Lake.</title>
        <authorList>
            <person name="Zhao B."/>
        </authorList>
    </citation>
    <scope>NUCLEOTIDE SEQUENCE [LARGE SCALE GENOMIC DNA]</scope>
    <source>
        <strain evidence="1 2">BZ-SZ-XJ29</strain>
    </source>
</reference>
<dbReference type="AlphaFoldDB" id="A0A5C7FCJ8"/>
<accession>A0A5C7FCJ8</accession>
<protein>
    <submittedName>
        <fullName evidence="1">GNAT family N-acetyltransferase</fullName>
    </submittedName>
</protein>
<dbReference type="RefSeq" id="WP_147802175.1">
    <property type="nucleotide sequence ID" value="NZ_CP144914.1"/>
</dbReference>
<keyword evidence="2" id="KW-1185">Reference proteome</keyword>
<evidence type="ECO:0000313" key="2">
    <source>
        <dbReference type="Proteomes" id="UP000321816"/>
    </source>
</evidence>
<dbReference type="SUPFAM" id="SSF55729">
    <property type="entry name" value="Acyl-CoA N-acyltransferases (Nat)"/>
    <property type="match status" value="1"/>
</dbReference>
<organism evidence="1 2">
    <name type="scientific">Alkalicoccus halolimnae</name>
    <dbReference type="NCBI Taxonomy" id="1667239"/>
    <lineage>
        <taxon>Bacteria</taxon>
        <taxon>Bacillati</taxon>
        <taxon>Bacillota</taxon>
        <taxon>Bacilli</taxon>
        <taxon>Bacillales</taxon>
        <taxon>Bacillaceae</taxon>
        <taxon>Alkalicoccus</taxon>
    </lineage>
</organism>
<dbReference type="KEGG" id="ahal:FTX54_008495"/>
<dbReference type="Gene3D" id="3.40.630.30">
    <property type="match status" value="1"/>
</dbReference>
<sequence>MYSAFLEEPKTNKDKETLVHEYEDFEFQILRMQDNIKKIAKDFRILGIDRTNSDEWLVIYSKDDGCFCKVMAHSCNKPFQGHWEFSIHATYKNDEIFIDDIRGEADRGYGSVCMRHLQEYAGEQNVPVVTGVISERDWNHNDRLKHFYEKHNFQVQLDSATKTGYIFWENQ</sequence>
<proteinExistence type="predicted"/>
<dbReference type="InterPro" id="IPR016181">
    <property type="entry name" value="Acyl_CoA_acyltransferase"/>
</dbReference>
<evidence type="ECO:0000313" key="1">
    <source>
        <dbReference type="EMBL" id="WWD78481.1"/>
    </source>
</evidence>
<dbReference type="OrthoDB" id="2233009at2"/>